<evidence type="ECO:0000256" key="6">
    <source>
        <dbReference type="SAM" id="MobiDB-lite"/>
    </source>
</evidence>
<dbReference type="InterPro" id="IPR000795">
    <property type="entry name" value="T_Tr_GTP-bd_dom"/>
</dbReference>
<dbReference type="InParanoid" id="A0A151Z9Q1"/>
<gene>
    <name evidence="8" type="ORF">DLAC_09316</name>
</gene>
<dbReference type="Pfam" id="PF22594">
    <property type="entry name" value="GTP-eEF1A_C"/>
    <property type="match status" value="1"/>
</dbReference>
<name>A0A151Z9Q1_TIELA</name>
<evidence type="ECO:0000259" key="7">
    <source>
        <dbReference type="PROSITE" id="PS51722"/>
    </source>
</evidence>
<evidence type="ECO:0000313" key="8">
    <source>
        <dbReference type="EMBL" id="KYQ90680.1"/>
    </source>
</evidence>
<dbReference type="FunCoup" id="A0A151Z9Q1">
    <property type="interactions" value="647"/>
</dbReference>
<keyword evidence="9" id="KW-1185">Reference proteome</keyword>
<accession>A0A151Z9Q1</accession>
<keyword evidence="4" id="KW-0547">Nucleotide-binding</keyword>
<dbReference type="Pfam" id="PF03144">
    <property type="entry name" value="GTP_EFTU_D2"/>
    <property type="match status" value="1"/>
</dbReference>
<evidence type="ECO:0000256" key="2">
    <source>
        <dbReference type="ARBA" id="ARBA00007249"/>
    </source>
</evidence>
<reference evidence="8 9" key="1">
    <citation type="submission" date="2015-12" db="EMBL/GenBank/DDBJ databases">
        <title>Dictyostelia acquired genes for synthesis and detection of signals that induce cell-type specialization by lateral gene transfer from prokaryotes.</title>
        <authorList>
            <person name="Gloeckner G."/>
            <person name="Schaap P."/>
        </authorList>
    </citation>
    <scope>NUCLEOTIDE SEQUENCE [LARGE SCALE GENOMIC DNA]</scope>
    <source>
        <strain evidence="8 9">TK</strain>
    </source>
</reference>
<dbReference type="Proteomes" id="UP000076078">
    <property type="component" value="Unassembled WGS sequence"/>
</dbReference>
<dbReference type="PRINTS" id="PR00315">
    <property type="entry name" value="ELONGATNFCT"/>
</dbReference>
<dbReference type="InterPro" id="IPR054696">
    <property type="entry name" value="GTP-eEF1A_C"/>
</dbReference>
<dbReference type="CDD" id="cd01883">
    <property type="entry name" value="EF1_alpha"/>
    <property type="match status" value="1"/>
</dbReference>
<evidence type="ECO:0000256" key="5">
    <source>
        <dbReference type="ARBA" id="ARBA00023134"/>
    </source>
</evidence>
<proteinExistence type="inferred from homology"/>
<dbReference type="AlphaFoldDB" id="A0A151Z9Q1"/>
<dbReference type="FunFam" id="2.40.30.10:FF:000020">
    <property type="entry name" value="Translation elongation factor EF-1"/>
    <property type="match status" value="1"/>
</dbReference>
<evidence type="ECO:0000256" key="1">
    <source>
        <dbReference type="ARBA" id="ARBA00004496"/>
    </source>
</evidence>
<dbReference type="OMA" id="IERYEEC"/>
<dbReference type="FunFam" id="3.40.50.300:FF:001202">
    <property type="entry name" value="Translation elongation factor EF-1 subunit alpha"/>
    <property type="match status" value="1"/>
</dbReference>
<dbReference type="InterPro" id="IPR050100">
    <property type="entry name" value="TRAFAC_GTPase_members"/>
</dbReference>
<dbReference type="InterPro" id="IPR004161">
    <property type="entry name" value="EFTu-like_2"/>
</dbReference>
<evidence type="ECO:0000256" key="3">
    <source>
        <dbReference type="ARBA" id="ARBA00022490"/>
    </source>
</evidence>
<comment type="caution">
    <text evidence="8">The sequence shown here is derived from an EMBL/GenBank/DDBJ whole genome shotgun (WGS) entry which is preliminary data.</text>
</comment>
<dbReference type="SUPFAM" id="SSF50447">
    <property type="entry name" value="Translation proteins"/>
    <property type="match status" value="1"/>
</dbReference>
<dbReference type="Gene3D" id="3.40.50.300">
    <property type="entry name" value="P-loop containing nucleotide triphosphate hydrolases"/>
    <property type="match status" value="1"/>
</dbReference>
<dbReference type="Pfam" id="PF00009">
    <property type="entry name" value="GTP_EFTU"/>
    <property type="match status" value="1"/>
</dbReference>
<dbReference type="PROSITE" id="PS00301">
    <property type="entry name" value="G_TR_1"/>
    <property type="match status" value="1"/>
</dbReference>
<dbReference type="EMBL" id="LODT01000037">
    <property type="protein sequence ID" value="KYQ90680.1"/>
    <property type="molecule type" value="Genomic_DNA"/>
</dbReference>
<dbReference type="GO" id="GO:0005525">
    <property type="term" value="F:GTP binding"/>
    <property type="evidence" value="ECO:0007669"/>
    <property type="project" value="UniProtKB-KW"/>
</dbReference>
<feature type="domain" description="Tr-type G" evidence="7">
    <location>
        <begin position="106"/>
        <end position="333"/>
    </location>
</feature>
<dbReference type="CDD" id="cd03704">
    <property type="entry name" value="eRF3_C_III"/>
    <property type="match status" value="1"/>
</dbReference>
<dbReference type="GO" id="GO:0003924">
    <property type="term" value="F:GTPase activity"/>
    <property type="evidence" value="ECO:0007669"/>
    <property type="project" value="InterPro"/>
</dbReference>
<protein>
    <submittedName>
        <fullName evidence="8">Eukaryotic release factor 3</fullName>
    </submittedName>
</protein>
<dbReference type="PROSITE" id="PS51722">
    <property type="entry name" value="G_TR_2"/>
    <property type="match status" value="1"/>
</dbReference>
<dbReference type="OrthoDB" id="342024at2759"/>
<dbReference type="InterPro" id="IPR009000">
    <property type="entry name" value="Transl_B-barrel_sf"/>
</dbReference>
<dbReference type="InterPro" id="IPR027417">
    <property type="entry name" value="P-loop_NTPase"/>
</dbReference>
<comment type="similarity">
    <text evidence="2">Belongs to the TRAFAC class translation factor GTPase superfamily. Classic translation factor GTPase family. EF-Tu/EF-1A subfamily.</text>
</comment>
<dbReference type="InterPro" id="IPR031157">
    <property type="entry name" value="G_TR_CS"/>
</dbReference>
<evidence type="ECO:0000313" key="9">
    <source>
        <dbReference type="Proteomes" id="UP000076078"/>
    </source>
</evidence>
<keyword evidence="5" id="KW-0342">GTP-binding</keyword>
<dbReference type="STRING" id="361077.A0A151Z9Q1"/>
<dbReference type="GO" id="GO:0005737">
    <property type="term" value="C:cytoplasm"/>
    <property type="evidence" value="ECO:0007669"/>
    <property type="project" value="UniProtKB-SubCell"/>
</dbReference>
<dbReference type="PANTHER" id="PTHR23115">
    <property type="entry name" value="TRANSLATION FACTOR"/>
    <property type="match status" value="1"/>
</dbReference>
<comment type="subcellular location">
    <subcellularLocation>
        <location evidence="1">Cytoplasm</location>
    </subcellularLocation>
</comment>
<sequence>MAFKLNPNASSFVPKFVAPKPTTPTTDETTETTTPPQPVESPTTTTTTTTTTTSTKFTESELPTQPTESVFKVEDDDLEDDDDEDVDQIESGVSKATIKDLPEDSREHVNIVFLGHVDAGKSTISGNIMLLTGQVDAHTLAKYEREAKENHRESWIFAYIMDTNEEERTKGKTVEVGRAHFETEKKRYTILDAPGHRNYVPNMIIGAAQADVAILVISSKKGEFEAGVDGGQTIEHARLAKMIGIKYLLVLVNKMDEPSVMWSKERYDEITEKITGHLKKCGYNPKKDFSFIPGSGYTSANIKDPLKPGVCSWYSGPSVIGTLDELPSIERNIQHPLRVPLSSSYKDRGMLNAIGKIESGTISVGQSVLIMPQKIKTEVLALTGDICSFKTAKPGENITITLKGVEEEVIKQGSVISEIPRPVPCVSEIEATVILLDLPNERKLFTADFEAVFHAHSAVEEVKVKRLLALVDMKTGNDIKKEPPYAKVGDSVKCRLVLNKPICLEEFSMNPQLSRFTLREGSKTIAFGKVTSIGKKAKEAYLAAVAAAGK</sequence>
<keyword evidence="3" id="KW-0963">Cytoplasm</keyword>
<dbReference type="SUPFAM" id="SSF50465">
    <property type="entry name" value="EF-Tu/eEF-1alpha/eIF2-gamma C-terminal domain"/>
    <property type="match status" value="1"/>
</dbReference>
<evidence type="ECO:0000256" key="4">
    <source>
        <dbReference type="ARBA" id="ARBA00022741"/>
    </source>
</evidence>
<dbReference type="SUPFAM" id="SSF52540">
    <property type="entry name" value="P-loop containing nucleoside triphosphate hydrolases"/>
    <property type="match status" value="1"/>
</dbReference>
<dbReference type="Gene3D" id="2.40.30.10">
    <property type="entry name" value="Translation factors"/>
    <property type="match status" value="2"/>
</dbReference>
<dbReference type="InterPro" id="IPR009001">
    <property type="entry name" value="Transl_elong_EF1A/Init_IF2_C"/>
</dbReference>
<feature type="region of interest" description="Disordered" evidence="6">
    <location>
        <begin position="1"/>
        <end position="73"/>
    </location>
</feature>
<feature type="compositionally biased region" description="Low complexity" evidence="6">
    <location>
        <begin position="23"/>
        <end position="61"/>
    </location>
</feature>
<organism evidence="8 9">
    <name type="scientific">Tieghemostelium lacteum</name>
    <name type="common">Slime mold</name>
    <name type="synonym">Dictyostelium lacteum</name>
    <dbReference type="NCBI Taxonomy" id="361077"/>
    <lineage>
        <taxon>Eukaryota</taxon>
        <taxon>Amoebozoa</taxon>
        <taxon>Evosea</taxon>
        <taxon>Eumycetozoa</taxon>
        <taxon>Dictyostelia</taxon>
        <taxon>Dictyosteliales</taxon>
        <taxon>Raperosteliaceae</taxon>
        <taxon>Tieghemostelium</taxon>
    </lineage>
</organism>